<sequence>MSTNDGPATEAPFDARAEARRLLRTSRWGTLATLDRRAGGPYASLISFAADVDGAPLLLISRLAVHTRNLEVDPLCSILLAQVGAGDPLLHPRVSLTGHAEKTEEPRARRRFLACHPDAAFYAGFADFAFYRMVVHGAHLVAGFGRIVDISPEDLLLAMGEASGLLPAEEEAVAHINADHADAVALYATRLLGRREGSWRVTGIDPEGCDLALEEERARLLFSERVTSPAELRIALQQLATRARG</sequence>
<feature type="domain" description="CREG-like beta-barrel" evidence="2">
    <location>
        <begin position="17"/>
        <end position="154"/>
    </location>
</feature>
<dbReference type="PANTHER" id="PTHR13343:SF17">
    <property type="entry name" value="CELLULAR REPRESSOR OF E1A-STIMULATED GENES, ISOFORM A"/>
    <property type="match status" value="1"/>
</dbReference>
<dbReference type="InterPro" id="IPR012349">
    <property type="entry name" value="Split_barrel_FMN-bd"/>
</dbReference>
<evidence type="ECO:0000313" key="4">
    <source>
        <dbReference type="Proteomes" id="UP000603912"/>
    </source>
</evidence>
<keyword evidence="4" id="KW-1185">Reference proteome</keyword>
<dbReference type="GO" id="GO:0005737">
    <property type="term" value="C:cytoplasm"/>
    <property type="evidence" value="ECO:0007669"/>
    <property type="project" value="UniProtKB-ARBA"/>
</dbReference>
<dbReference type="AlphaFoldDB" id="A0A917MFR6"/>
<proteinExistence type="predicted"/>
<feature type="domain" description="DUF2470" evidence="1">
    <location>
        <begin position="170"/>
        <end position="238"/>
    </location>
</feature>
<dbReference type="InterPro" id="IPR037119">
    <property type="entry name" value="Haem_oxidase_HugZ-like_sf"/>
</dbReference>
<gene>
    <name evidence="3" type="ORF">GCM10007036_00200</name>
</gene>
<dbReference type="Proteomes" id="UP000603912">
    <property type="component" value="Unassembled WGS sequence"/>
</dbReference>
<name>A0A917MFR6_9HYPH</name>
<organism evidence="3 4">
    <name type="scientific">Alsobacter metallidurans</name>
    <dbReference type="NCBI Taxonomy" id="340221"/>
    <lineage>
        <taxon>Bacteria</taxon>
        <taxon>Pseudomonadati</taxon>
        <taxon>Pseudomonadota</taxon>
        <taxon>Alphaproteobacteria</taxon>
        <taxon>Hyphomicrobiales</taxon>
        <taxon>Alsobacteraceae</taxon>
        <taxon>Alsobacter</taxon>
    </lineage>
</organism>
<evidence type="ECO:0000313" key="3">
    <source>
        <dbReference type="EMBL" id="GGH05976.1"/>
    </source>
</evidence>
<evidence type="ECO:0000259" key="2">
    <source>
        <dbReference type="Pfam" id="PF13883"/>
    </source>
</evidence>
<dbReference type="InterPro" id="IPR019595">
    <property type="entry name" value="DUF2470"/>
</dbReference>
<dbReference type="InterPro" id="IPR055343">
    <property type="entry name" value="CREG_beta-barrel"/>
</dbReference>
<protein>
    <submittedName>
        <fullName evidence="3">Pyridoxamine 5'-phosphate oxidase</fullName>
    </submittedName>
</protein>
<dbReference type="Pfam" id="PF10615">
    <property type="entry name" value="DUF2470"/>
    <property type="match status" value="1"/>
</dbReference>
<dbReference type="EMBL" id="BMES01000001">
    <property type="protein sequence ID" value="GGH05976.1"/>
    <property type="molecule type" value="Genomic_DNA"/>
</dbReference>
<comment type="caution">
    <text evidence="3">The sequence shown here is derived from an EMBL/GenBank/DDBJ whole genome shotgun (WGS) entry which is preliminary data.</text>
</comment>
<accession>A0A917MFR6</accession>
<dbReference type="PANTHER" id="PTHR13343">
    <property type="entry name" value="CREG1 PROTEIN"/>
    <property type="match status" value="1"/>
</dbReference>
<dbReference type="Pfam" id="PF13883">
    <property type="entry name" value="CREG_beta-barrel"/>
    <property type="match status" value="1"/>
</dbReference>
<reference evidence="3" key="1">
    <citation type="journal article" date="2014" name="Int. J. Syst. Evol. Microbiol.">
        <title>Complete genome sequence of Corynebacterium casei LMG S-19264T (=DSM 44701T), isolated from a smear-ripened cheese.</title>
        <authorList>
            <consortium name="US DOE Joint Genome Institute (JGI-PGF)"/>
            <person name="Walter F."/>
            <person name="Albersmeier A."/>
            <person name="Kalinowski J."/>
            <person name="Ruckert C."/>
        </authorList>
    </citation>
    <scope>NUCLEOTIDE SEQUENCE</scope>
    <source>
        <strain evidence="3">CGMCC 1.12214</strain>
    </source>
</reference>
<dbReference type="SUPFAM" id="SSF50475">
    <property type="entry name" value="FMN-binding split barrel"/>
    <property type="match status" value="1"/>
</dbReference>
<dbReference type="Gene3D" id="2.30.110.10">
    <property type="entry name" value="Electron Transport, Fmn-binding Protein, Chain A"/>
    <property type="match status" value="1"/>
</dbReference>
<dbReference type="Gene3D" id="3.20.180.10">
    <property type="entry name" value="PNP-oxidase-like"/>
    <property type="match status" value="1"/>
</dbReference>
<evidence type="ECO:0000259" key="1">
    <source>
        <dbReference type="Pfam" id="PF10615"/>
    </source>
</evidence>
<reference evidence="3" key="2">
    <citation type="submission" date="2020-09" db="EMBL/GenBank/DDBJ databases">
        <authorList>
            <person name="Sun Q."/>
            <person name="Zhou Y."/>
        </authorList>
    </citation>
    <scope>NUCLEOTIDE SEQUENCE</scope>
    <source>
        <strain evidence="3">CGMCC 1.12214</strain>
    </source>
</reference>